<accession>A0AAP1G869</accession>
<dbReference type="AlphaFoldDB" id="A0AAP1G869"/>
<protein>
    <submittedName>
        <fullName evidence="1">Uncharacterized protein</fullName>
    </submittedName>
</protein>
<sequence>MANDVPTAFNTLSADNGSPLDIMRPEYAEHMDDEATVFAGLALQAILSAGVLAKAGAASSGASMIGMRAMCFIGRSSVRLCFFVVGKVNTIITRG</sequence>
<comment type="caution">
    <text evidence="1">The sequence shown here is derived from an EMBL/GenBank/DDBJ whole genome shotgun (WGS) entry which is preliminary data.</text>
</comment>
<dbReference type="EMBL" id="LOTQ01000032">
    <property type="protein sequence ID" value="KVA03170.1"/>
    <property type="molecule type" value="Genomic_DNA"/>
</dbReference>
<dbReference type="Proteomes" id="UP000056450">
    <property type="component" value="Unassembled WGS sequence"/>
</dbReference>
<gene>
    <name evidence="1" type="ORF">WI41_23940</name>
</gene>
<evidence type="ECO:0000313" key="1">
    <source>
        <dbReference type="EMBL" id="KVA03170.1"/>
    </source>
</evidence>
<proteinExistence type="predicted"/>
<dbReference type="RefSeq" id="WP_040144386.1">
    <property type="nucleotide sequence ID" value="NZ_CP072601.1"/>
</dbReference>
<name>A0AAP1G869_9BURK</name>
<reference evidence="1 2" key="1">
    <citation type="submission" date="2015-11" db="EMBL/GenBank/DDBJ databases">
        <title>Expanding the genomic diversity of Burkholderia species for the development of highly accurate diagnostics.</title>
        <authorList>
            <person name="Sahl J."/>
            <person name="Keim P."/>
            <person name="Wagner D."/>
        </authorList>
    </citation>
    <scope>NUCLEOTIDE SEQUENCE [LARGE SCALE GENOMIC DNA]</scope>
    <source>
        <strain evidence="1 2">RF32-BP12</strain>
    </source>
</reference>
<evidence type="ECO:0000313" key="2">
    <source>
        <dbReference type="Proteomes" id="UP000056450"/>
    </source>
</evidence>
<organism evidence="1 2">
    <name type="scientific">Burkholderia latens</name>
    <dbReference type="NCBI Taxonomy" id="488446"/>
    <lineage>
        <taxon>Bacteria</taxon>
        <taxon>Pseudomonadati</taxon>
        <taxon>Pseudomonadota</taxon>
        <taxon>Betaproteobacteria</taxon>
        <taxon>Burkholderiales</taxon>
        <taxon>Burkholderiaceae</taxon>
        <taxon>Burkholderia</taxon>
        <taxon>Burkholderia cepacia complex</taxon>
    </lineage>
</organism>